<name>A0A915HY81_ROMCU</name>
<evidence type="ECO:0000313" key="4">
    <source>
        <dbReference type="WBParaSite" id="nRc.2.0.1.t06527-RA"/>
    </source>
</evidence>
<feature type="compositionally biased region" description="Low complexity" evidence="1">
    <location>
        <begin position="184"/>
        <end position="196"/>
    </location>
</feature>
<proteinExistence type="predicted"/>
<organism evidence="3 4">
    <name type="scientific">Romanomermis culicivorax</name>
    <name type="common">Nematode worm</name>
    <dbReference type="NCBI Taxonomy" id="13658"/>
    <lineage>
        <taxon>Eukaryota</taxon>
        <taxon>Metazoa</taxon>
        <taxon>Ecdysozoa</taxon>
        <taxon>Nematoda</taxon>
        <taxon>Enoplea</taxon>
        <taxon>Dorylaimia</taxon>
        <taxon>Mermithida</taxon>
        <taxon>Mermithoidea</taxon>
        <taxon>Mermithidae</taxon>
        <taxon>Romanomermis</taxon>
    </lineage>
</organism>
<dbReference type="InterPro" id="IPR047549">
    <property type="entry name" value="BICC1_KH-I_rpt1"/>
</dbReference>
<feature type="domain" description="BICC1 first type I KH" evidence="2">
    <location>
        <begin position="220"/>
        <end position="291"/>
    </location>
</feature>
<dbReference type="Proteomes" id="UP000887565">
    <property type="component" value="Unplaced"/>
</dbReference>
<dbReference type="WBParaSite" id="nRc.2.0.1.t06527-RA">
    <property type="protein sequence ID" value="nRc.2.0.1.t06527-RA"/>
    <property type="gene ID" value="nRc.2.0.1.g06527"/>
</dbReference>
<evidence type="ECO:0000256" key="1">
    <source>
        <dbReference type="SAM" id="MobiDB-lite"/>
    </source>
</evidence>
<sequence length="296" mass="33205">MNYNGIDCGEMLLNGYAFKNLDRCQNGSNNIVNEELAFRQALFDYSRKIYSSNSSLPSLFDKQTANVQYAGQSENFPFRRTSIDSGHLCQKVNNARRTHLPDFYCNDKPTLCRKYSTCLSNDNLDGIDDRLHHHFSTTTTTTTKIDNVVEKNLHNFYTNFAKNNIRRLTTGLLPPSTAAAAVAESSASSTSSASTTMINNGGGTTETKEATSTEYNFFDERVQVDRKRLEQLITGNYPSNRDGSSFYCYAKNDDKSAYSSLAEKFFTQIMTSTNTQITWPSRLKVGAKTKKGKQAE</sequence>
<evidence type="ECO:0000313" key="3">
    <source>
        <dbReference type="Proteomes" id="UP000887565"/>
    </source>
</evidence>
<keyword evidence="3" id="KW-1185">Reference proteome</keyword>
<feature type="region of interest" description="Disordered" evidence="1">
    <location>
        <begin position="184"/>
        <end position="209"/>
    </location>
</feature>
<protein>
    <recommendedName>
        <fullName evidence="2">BICC1 first type I KH domain-containing protein</fullName>
    </recommendedName>
</protein>
<evidence type="ECO:0000259" key="2">
    <source>
        <dbReference type="Pfam" id="PF24234"/>
    </source>
</evidence>
<reference evidence="4" key="1">
    <citation type="submission" date="2022-11" db="UniProtKB">
        <authorList>
            <consortium name="WormBaseParasite"/>
        </authorList>
    </citation>
    <scope>IDENTIFICATION</scope>
</reference>
<dbReference type="Pfam" id="PF24234">
    <property type="entry name" value="KH_BICC1_1st"/>
    <property type="match status" value="1"/>
</dbReference>
<dbReference type="AlphaFoldDB" id="A0A915HY81"/>
<accession>A0A915HY81</accession>